<protein>
    <submittedName>
        <fullName evidence="2">Uncharacterized protein</fullName>
    </submittedName>
</protein>
<feature type="transmembrane region" description="Helical" evidence="1">
    <location>
        <begin position="99"/>
        <end position="121"/>
    </location>
</feature>
<gene>
    <name evidence="2" type="ORF">AGLY_009553</name>
</gene>
<organism evidence="2 3">
    <name type="scientific">Aphis glycines</name>
    <name type="common">Soybean aphid</name>
    <dbReference type="NCBI Taxonomy" id="307491"/>
    <lineage>
        <taxon>Eukaryota</taxon>
        <taxon>Metazoa</taxon>
        <taxon>Ecdysozoa</taxon>
        <taxon>Arthropoda</taxon>
        <taxon>Hexapoda</taxon>
        <taxon>Insecta</taxon>
        <taxon>Pterygota</taxon>
        <taxon>Neoptera</taxon>
        <taxon>Paraneoptera</taxon>
        <taxon>Hemiptera</taxon>
        <taxon>Sternorrhyncha</taxon>
        <taxon>Aphidomorpha</taxon>
        <taxon>Aphidoidea</taxon>
        <taxon>Aphididae</taxon>
        <taxon>Aphidini</taxon>
        <taxon>Aphis</taxon>
        <taxon>Aphis</taxon>
    </lineage>
</organism>
<name>A0A6G0TI63_APHGL</name>
<keyword evidence="1" id="KW-0812">Transmembrane</keyword>
<evidence type="ECO:0000313" key="2">
    <source>
        <dbReference type="EMBL" id="KAE9533125.1"/>
    </source>
</evidence>
<comment type="caution">
    <text evidence="2">The sequence shown here is derived from an EMBL/GenBank/DDBJ whole genome shotgun (WGS) entry which is preliminary data.</text>
</comment>
<keyword evidence="1" id="KW-1133">Transmembrane helix</keyword>
<dbReference type="EMBL" id="VYZN01000037">
    <property type="protein sequence ID" value="KAE9533125.1"/>
    <property type="molecule type" value="Genomic_DNA"/>
</dbReference>
<reference evidence="2 3" key="1">
    <citation type="submission" date="2019-08" db="EMBL/GenBank/DDBJ databases">
        <title>The genome of the soybean aphid Biotype 1, its phylome, world population structure and adaptation to the North American continent.</title>
        <authorList>
            <person name="Giordano R."/>
            <person name="Donthu R.K."/>
            <person name="Hernandez A.G."/>
            <person name="Wright C.L."/>
            <person name="Zimin A.V."/>
        </authorList>
    </citation>
    <scope>NUCLEOTIDE SEQUENCE [LARGE SCALE GENOMIC DNA]</scope>
    <source>
        <tissue evidence="2">Whole aphids</tissue>
    </source>
</reference>
<dbReference type="Proteomes" id="UP000475862">
    <property type="component" value="Unassembled WGS sequence"/>
</dbReference>
<sequence>MNIRTSEPRCLDFDKYCLAIVKLLSTIGILKNHPFGKKPIRQIIEIQVHYTFIFFSAFIVATTNSQVFIISLFLKCLANNSRDTGQFPPKMSVRKCLQNWVLGSLLMLTLGVLVAFLLLLISCLKPKSSYNTFTVDPDIEGGVPVNSGSKPPYLVLGPMKHTSRLTAHVLNATQEVYALKNGKSDSIKLCKVLLGISVVENSNSIFVMRNRLLSSTLQYEVYLDKSMIVYSDTLIEVQGCGQWPTLLTPSVATRGGECPPCPPNDVTNRRNKFSGNENQTFIILTETKIKFFCPKRQCSQLIGI</sequence>
<evidence type="ECO:0000313" key="3">
    <source>
        <dbReference type="Proteomes" id="UP000475862"/>
    </source>
</evidence>
<proteinExistence type="predicted"/>
<keyword evidence="3" id="KW-1185">Reference proteome</keyword>
<feature type="transmembrane region" description="Helical" evidence="1">
    <location>
        <begin position="52"/>
        <end position="78"/>
    </location>
</feature>
<dbReference type="AlphaFoldDB" id="A0A6G0TI63"/>
<evidence type="ECO:0000256" key="1">
    <source>
        <dbReference type="SAM" id="Phobius"/>
    </source>
</evidence>
<accession>A0A6G0TI63</accession>
<keyword evidence="1" id="KW-0472">Membrane</keyword>